<reference evidence="4" key="1">
    <citation type="journal article" date="2019" name="Int. J. Syst. Evol. Microbiol.">
        <title>The Global Catalogue of Microorganisms (GCM) 10K type strain sequencing project: providing services to taxonomists for standard genome sequencing and annotation.</title>
        <authorList>
            <consortium name="The Broad Institute Genomics Platform"/>
            <consortium name="The Broad Institute Genome Sequencing Center for Infectious Disease"/>
            <person name="Wu L."/>
            <person name="Ma J."/>
        </authorList>
    </citation>
    <scope>NUCLEOTIDE SEQUENCE [LARGE SCALE GENOMIC DNA]</scope>
    <source>
        <strain evidence="4">JCM 13581</strain>
    </source>
</reference>
<dbReference type="RefSeq" id="WP_344261101.1">
    <property type="nucleotide sequence ID" value="NZ_BAAAMJ010000020.1"/>
</dbReference>
<sequence>MAGLLLDAVLDWARAERGAGRMLLEVHESNARAVAFYRRRGFRATGRTTPCPPAPGGREPEMVLPL</sequence>
<feature type="region of interest" description="Disordered" evidence="1">
    <location>
        <begin position="45"/>
        <end position="66"/>
    </location>
</feature>
<dbReference type="EMBL" id="BAAAMJ010000020">
    <property type="protein sequence ID" value="GAA1912333.1"/>
    <property type="molecule type" value="Genomic_DNA"/>
</dbReference>
<dbReference type="SUPFAM" id="SSF55729">
    <property type="entry name" value="Acyl-CoA N-acyltransferases (Nat)"/>
    <property type="match status" value="1"/>
</dbReference>
<dbReference type="Proteomes" id="UP001501303">
    <property type="component" value="Unassembled WGS sequence"/>
</dbReference>
<accession>A0ABP5AHS7</accession>
<dbReference type="Gene3D" id="3.40.630.30">
    <property type="match status" value="1"/>
</dbReference>
<dbReference type="InterPro" id="IPR016181">
    <property type="entry name" value="Acyl_CoA_acyltransferase"/>
</dbReference>
<keyword evidence="4" id="KW-1185">Reference proteome</keyword>
<feature type="domain" description="N-acetyltransferase" evidence="2">
    <location>
        <begin position="1"/>
        <end position="66"/>
    </location>
</feature>
<dbReference type="Pfam" id="PF00583">
    <property type="entry name" value="Acetyltransf_1"/>
    <property type="match status" value="1"/>
</dbReference>
<evidence type="ECO:0000259" key="2">
    <source>
        <dbReference type="PROSITE" id="PS51186"/>
    </source>
</evidence>
<name>A0ABP5AHS7_9ACTN</name>
<evidence type="ECO:0000313" key="4">
    <source>
        <dbReference type="Proteomes" id="UP001501303"/>
    </source>
</evidence>
<comment type="caution">
    <text evidence="3">The sequence shown here is derived from an EMBL/GenBank/DDBJ whole genome shotgun (WGS) entry which is preliminary data.</text>
</comment>
<organism evidence="3 4">
    <name type="scientific">Streptomyces sodiiphilus</name>
    <dbReference type="NCBI Taxonomy" id="226217"/>
    <lineage>
        <taxon>Bacteria</taxon>
        <taxon>Bacillati</taxon>
        <taxon>Actinomycetota</taxon>
        <taxon>Actinomycetes</taxon>
        <taxon>Kitasatosporales</taxon>
        <taxon>Streptomycetaceae</taxon>
        <taxon>Streptomyces</taxon>
    </lineage>
</organism>
<evidence type="ECO:0000313" key="3">
    <source>
        <dbReference type="EMBL" id="GAA1912333.1"/>
    </source>
</evidence>
<gene>
    <name evidence="3" type="ORF">GCM10009716_22710</name>
</gene>
<dbReference type="InterPro" id="IPR000182">
    <property type="entry name" value="GNAT_dom"/>
</dbReference>
<evidence type="ECO:0000256" key="1">
    <source>
        <dbReference type="SAM" id="MobiDB-lite"/>
    </source>
</evidence>
<protein>
    <recommendedName>
        <fullName evidence="2">N-acetyltransferase domain-containing protein</fullName>
    </recommendedName>
</protein>
<proteinExistence type="predicted"/>
<dbReference type="PROSITE" id="PS51186">
    <property type="entry name" value="GNAT"/>
    <property type="match status" value="1"/>
</dbReference>